<gene>
    <name evidence="1" type="ORF">AK812_SmicGene14398</name>
</gene>
<dbReference type="PANTHER" id="PTHR36513:SF1">
    <property type="entry name" value="TRANSMEMBRANE PROTEIN"/>
    <property type="match status" value="1"/>
</dbReference>
<reference evidence="1 2" key="1">
    <citation type="submission" date="2016-02" db="EMBL/GenBank/DDBJ databases">
        <title>Genome analysis of coral dinoflagellate symbionts highlights evolutionary adaptations to a symbiotic lifestyle.</title>
        <authorList>
            <person name="Aranda M."/>
            <person name="Li Y."/>
            <person name="Liew Y.J."/>
            <person name="Baumgarten S."/>
            <person name="Simakov O."/>
            <person name="Wilson M."/>
            <person name="Piel J."/>
            <person name="Ashoor H."/>
            <person name="Bougouffa S."/>
            <person name="Bajic V.B."/>
            <person name="Ryu T."/>
            <person name="Ravasi T."/>
            <person name="Bayer T."/>
            <person name="Micklem G."/>
            <person name="Kim H."/>
            <person name="Bhak J."/>
            <person name="Lajeunesse T.C."/>
            <person name="Voolstra C.R."/>
        </authorList>
    </citation>
    <scope>NUCLEOTIDE SEQUENCE [LARGE SCALE GENOMIC DNA]</scope>
    <source>
        <strain evidence="1 2">CCMP2467</strain>
    </source>
</reference>
<dbReference type="AlphaFoldDB" id="A0A1Q9E5M9"/>
<keyword evidence="2" id="KW-1185">Reference proteome</keyword>
<dbReference type="Proteomes" id="UP000186817">
    <property type="component" value="Unassembled WGS sequence"/>
</dbReference>
<dbReference type="EMBL" id="LSRX01000256">
    <property type="protein sequence ID" value="OLQ02722.1"/>
    <property type="molecule type" value="Genomic_DNA"/>
</dbReference>
<protein>
    <submittedName>
        <fullName evidence="1">Uncharacterized protein</fullName>
    </submittedName>
</protein>
<dbReference type="PANTHER" id="PTHR36513">
    <property type="entry name" value="ABC TRANSMEMBRANE TYPE-1 DOMAIN-CONTAINING PROTEIN"/>
    <property type="match status" value="1"/>
</dbReference>
<dbReference type="OrthoDB" id="446185at2759"/>
<proteinExistence type="predicted"/>
<accession>A0A1Q9E5M9</accession>
<organism evidence="1 2">
    <name type="scientific">Symbiodinium microadriaticum</name>
    <name type="common">Dinoflagellate</name>
    <name type="synonym">Zooxanthella microadriatica</name>
    <dbReference type="NCBI Taxonomy" id="2951"/>
    <lineage>
        <taxon>Eukaryota</taxon>
        <taxon>Sar</taxon>
        <taxon>Alveolata</taxon>
        <taxon>Dinophyceae</taxon>
        <taxon>Suessiales</taxon>
        <taxon>Symbiodiniaceae</taxon>
        <taxon>Symbiodinium</taxon>
    </lineage>
</organism>
<name>A0A1Q9E5M9_SYMMI</name>
<evidence type="ECO:0000313" key="1">
    <source>
        <dbReference type="EMBL" id="OLQ02722.1"/>
    </source>
</evidence>
<comment type="caution">
    <text evidence="1">The sequence shown here is derived from an EMBL/GenBank/DDBJ whole genome shotgun (WGS) entry which is preliminary data.</text>
</comment>
<sequence length="185" mass="20839">MPTLQPRAWNLEISGGEFVDSNDGALFWSGVVRRLSNGLSCKGFHRRKLLGTAVQPLFLEDQDVRTILHSGSSRGMRRRHTLDGVSATRPTRSRVLSGLGHQLSQMLHPPRVQGDGTIEIIDCSNIEQNVHALRHNYFMLNTQMVEDVCELIGRRQKAQHRVRLCQHSNGNVYSFLSPPAFLKSN</sequence>
<evidence type="ECO:0000313" key="2">
    <source>
        <dbReference type="Proteomes" id="UP000186817"/>
    </source>
</evidence>